<proteinExistence type="predicted"/>
<reference evidence="1" key="1">
    <citation type="journal article" date="2013" name="BMC Genomics">
        <title>Unscrambling butterfly oogenesis.</title>
        <authorList>
            <person name="Carter J.M."/>
            <person name="Baker S.C."/>
            <person name="Pink R."/>
            <person name="Carter D.R."/>
            <person name="Collins A."/>
            <person name="Tomlin J."/>
            <person name="Gibbs M."/>
            <person name="Breuker C.J."/>
        </authorList>
    </citation>
    <scope>NUCLEOTIDE SEQUENCE</scope>
    <source>
        <tissue evidence="1">Ovary</tissue>
    </source>
</reference>
<dbReference type="AlphaFoldDB" id="S4P1N0"/>
<protein>
    <submittedName>
        <fullName evidence="1">Uncharacterized protein</fullName>
    </submittedName>
</protein>
<dbReference type="EMBL" id="GAIX01008841">
    <property type="protein sequence ID" value="JAA83719.1"/>
    <property type="molecule type" value="Transcribed_RNA"/>
</dbReference>
<accession>S4P1N0</accession>
<reference evidence="1" key="2">
    <citation type="submission" date="2013-05" db="EMBL/GenBank/DDBJ databases">
        <authorList>
            <person name="Carter J.-M."/>
            <person name="Baker S.C."/>
            <person name="Pink R."/>
            <person name="Carter D.R.F."/>
            <person name="Collins A."/>
            <person name="Tomlin J."/>
            <person name="Gibbs M."/>
            <person name="Breuker C.J."/>
        </authorList>
    </citation>
    <scope>NUCLEOTIDE SEQUENCE</scope>
    <source>
        <tissue evidence="1">Ovary</tissue>
    </source>
</reference>
<name>S4P1N0_9NEOP</name>
<sequence>MSFLVDFHGVKCFRNSVYLIHFQLGRNELVMPLIFSVNLVVDRTVETSRTGWNVAINVIVVVGIFIVS</sequence>
<organism evidence="1">
    <name type="scientific">Pararge aegeria</name>
    <name type="common">speckled wood butterfly</name>
    <dbReference type="NCBI Taxonomy" id="116150"/>
    <lineage>
        <taxon>Eukaryota</taxon>
        <taxon>Metazoa</taxon>
        <taxon>Ecdysozoa</taxon>
        <taxon>Arthropoda</taxon>
        <taxon>Hexapoda</taxon>
        <taxon>Insecta</taxon>
        <taxon>Pterygota</taxon>
        <taxon>Neoptera</taxon>
        <taxon>Endopterygota</taxon>
        <taxon>Lepidoptera</taxon>
        <taxon>Glossata</taxon>
        <taxon>Ditrysia</taxon>
        <taxon>Papilionoidea</taxon>
        <taxon>Nymphalidae</taxon>
        <taxon>Satyrinae</taxon>
        <taxon>Satyrini</taxon>
        <taxon>Parargina</taxon>
        <taxon>Pararge</taxon>
    </lineage>
</organism>
<evidence type="ECO:0000313" key="1">
    <source>
        <dbReference type="EMBL" id="JAA83719.1"/>
    </source>
</evidence>